<evidence type="ECO:0000256" key="13">
    <source>
        <dbReference type="SAM" id="SignalP"/>
    </source>
</evidence>
<comment type="subunit">
    <text evidence="2">Monomer.</text>
</comment>
<keyword evidence="7" id="KW-1015">Disulfide bond</keyword>
<dbReference type="FunFam" id="3.40.30.10:FF:000007">
    <property type="entry name" value="Thioredoxin-dependent thiol peroxidase"/>
    <property type="match status" value="1"/>
</dbReference>
<name>A0A517SPR5_9BACT</name>
<feature type="signal peptide" evidence="13">
    <location>
        <begin position="1"/>
        <end position="25"/>
    </location>
</feature>
<evidence type="ECO:0000259" key="14">
    <source>
        <dbReference type="PROSITE" id="PS51352"/>
    </source>
</evidence>
<comment type="function">
    <text evidence="1">Thiol-specific peroxidase that catalyzes the reduction of hydrogen peroxide and organic hydroperoxides to water and alcohols, respectively. Plays a role in cell protection against oxidative stress by detoxifying peroxides and as sensor of hydrogen peroxide-mediated signaling events.</text>
</comment>
<dbReference type="PROSITE" id="PS51352">
    <property type="entry name" value="THIOREDOXIN_2"/>
    <property type="match status" value="1"/>
</dbReference>
<proteinExistence type="inferred from homology"/>
<evidence type="ECO:0000256" key="3">
    <source>
        <dbReference type="ARBA" id="ARBA00013017"/>
    </source>
</evidence>
<dbReference type="InterPro" id="IPR050924">
    <property type="entry name" value="Peroxiredoxin_BCP/PrxQ"/>
</dbReference>
<dbReference type="OrthoDB" id="9812811at2"/>
<comment type="catalytic activity">
    <reaction evidence="12">
        <text>a hydroperoxide + [thioredoxin]-dithiol = an alcohol + [thioredoxin]-disulfide + H2O</text>
        <dbReference type="Rhea" id="RHEA:62620"/>
        <dbReference type="Rhea" id="RHEA-COMP:10698"/>
        <dbReference type="Rhea" id="RHEA-COMP:10700"/>
        <dbReference type="ChEBI" id="CHEBI:15377"/>
        <dbReference type="ChEBI" id="CHEBI:29950"/>
        <dbReference type="ChEBI" id="CHEBI:30879"/>
        <dbReference type="ChEBI" id="CHEBI:35924"/>
        <dbReference type="ChEBI" id="CHEBI:50058"/>
        <dbReference type="EC" id="1.11.1.24"/>
    </reaction>
</comment>
<dbReference type="InterPro" id="IPR036249">
    <property type="entry name" value="Thioredoxin-like_sf"/>
</dbReference>
<evidence type="ECO:0000256" key="2">
    <source>
        <dbReference type="ARBA" id="ARBA00011245"/>
    </source>
</evidence>
<evidence type="ECO:0000256" key="11">
    <source>
        <dbReference type="ARBA" id="ARBA00042639"/>
    </source>
</evidence>
<dbReference type="RefSeq" id="WP_145269042.1">
    <property type="nucleotide sequence ID" value="NZ_CP036272.1"/>
</dbReference>
<dbReference type="Pfam" id="PF00578">
    <property type="entry name" value="AhpC-TSA"/>
    <property type="match status" value="1"/>
</dbReference>
<dbReference type="InterPro" id="IPR013766">
    <property type="entry name" value="Thioredoxin_domain"/>
</dbReference>
<dbReference type="SUPFAM" id="SSF52833">
    <property type="entry name" value="Thioredoxin-like"/>
    <property type="match status" value="1"/>
</dbReference>
<dbReference type="Proteomes" id="UP000315003">
    <property type="component" value="Chromosome"/>
</dbReference>
<evidence type="ECO:0000256" key="10">
    <source>
        <dbReference type="ARBA" id="ARBA00038489"/>
    </source>
</evidence>
<evidence type="ECO:0000256" key="12">
    <source>
        <dbReference type="ARBA" id="ARBA00049091"/>
    </source>
</evidence>
<dbReference type="EMBL" id="CP036272">
    <property type="protein sequence ID" value="QDT58115.1"/>
    <property type="molecule type" value="Genomic_DNA"/>
</dbReference>
<dbReference type="PANTHER" id="PTHR42801">
    <property type="entry name" value="THIOREDOXIN-DEPENDENT PEROXIDE REDUCTASE"/>
    <property type="match status" value="1"/>
</dbReference>
<evidence type="ECO:0000313" key="16">
    <source>
        <dbReference type="Proteomes" id="UP000315003"/>
    </source>
</evidence>
<accession>A0A517SPR5</accession>
<dbReference type="InterPro" id="IPR000866">
    <property type="entry name" value="AhpC/TSA"/>
</dbReference>
<keyword evidence="6 15" id="KW-0560">Oxidoreductase</keyword>
<dbReference type="PANTHER" id="PTHR42801:SF4">
    <property type="entry name" value="AHPC_TSA FAMILY PROTEIN"/>
    <property type="match status" value="1"/>
</dbReference>
<gene>
    <name evidence="15" type="primary">bcp_1</name>
    <name evidence="15" type="ORF">SV7mr_06040</name>
</gene>
<protein>
    <recommendedName>
        <fullName evidence="3">thioredoxin-dependent peroxiredoxin</fullName>
        <ecNumber evidence="3">1.11.1.24</ecNumber>
    </recommendedName>
    <alternativeName>
        <fullName evidence="9">Thioredoxin peroxidase</fullName>
    </alternativeName>
    <alternativeName>
        <fullName evidence="11">Thioredoxin-dependent peroxiredoxin Bcp</fullName>
    </alternativeName>
</protein>
<reference evidence="15 16" key="1">
    <citation type="submission" date="2019-02" db="EMBL/GenBank/DDBJ databases">
        <title>Deep-cultivation of Planctomycetes and their phenomic and genomic characterization uncovers novel biology.</title>
        <authorList>
            <person name="Wiegand S."/>
            <person name="Jogler M."/>
            <person name="Boedeker C."/>
            <person name="Pinto D."/>
            <person name="Vollmers J."/>
            <person name="Rivas-Marin E."/>
            <person name="Kohn T."/>
            <person name="Peeters S.H."/>
            <person name="Heuer A."/>
            <person name="Rast P."/>
            <person name="Oberbeckmann S."/>
            <person name="Bunk B."/>
            <person name="Jeske O."/>
            <person name="Meyerdierks A."/>
            <person name="Storesund J.E."/>
            <person name="Kallscheuer N."/>
            <person name="Luecker S."/>
            <person name="Lage O.M."/>
            <person name="Pohl T."/>
            <person name="Merkel B.J."/>
            <person name="Hornburger P."/>
            <person name="Mueller R.-W."/>
            <person name="Bruemmer F."/>
            <person name="Labrenz M."/>
            <person name="Spormann A.M."/>
            <person name="Op den Camp H."/>
            <person name="Overmann J."/>
            <person name="Amann R."/>
            <person name="Jetten M.S.M."/>
            <person name="Mascher T."/>
            <person name="Medema M.H."/>
            <person name="Devos D.P."/>
            <person name="Kaster A.-K."/>
            <person name="Ovreas L."/>
            <person name="Rohde M."/>
            <person name="Galperin M.Y."/>
            <person name="Jogler C."/>
        </authorList>
    </citation>
    <scope>NUCLEOTIDE SEQUENCE [LARGE SCALE GENOMIC DNA]</scope>
    <source>
        <strain evidence="15 16">SV_7m_r</strain>
    </source>
</reference>
<evidence type="ECO:0000256" key="8">
    <source>
        <dbReference type="ARBA" id="ARBA00023284"/>
    </source>
</evidence>
<dbReference type="GO" id="GO:0034599">
    <property type="term" value="P:cellular response to oxidative stress"/>
    <property type="evidence" value="ECO:0007669"/>
    <property type="project" value="TreeGrafter"/>
</dbReference>
<dbReference type="GO" id="GO:0005737">
    <property type="term" value="C:cytoplasm"/>
    <property type="evidence" value="ECO:0007669"/>
    <property type="project" value="TreeGrafter"/>
</dbReference>
<evidence type="ECO:0000256" key="9">
    <source>
        <dbReference type="ARBA" id="ARBA00032824"/>
    </source>
</evidence>
<keyword evidence="4 15" id="KW-0575">Peroxidase</keyword>
<evidence type="ECO:0000256" key="1">
    <source>
        <dbReference type="ARBA" id="ARBA00003330"/>
    </source>
</evidence>
<dbReference type="AlphaFoldDB" id="A0A517SPR5"/>
<feature type="chain" id="PRO_5021706430" description="thioredoxin-dependent peroxiredoxin" evidence="13">
    <location>
        <begin position="26"/>
        <end position="190"/>
    </location>
</feature>
<dbReference type="GO" id="GO:0045454">
    <property type="term" value="P:cell redox homeostasis"/>
    <property type="evidence" value="ECO:0007669"/>
    <property type="project" value="TreeGrafter"/>
</dbReference>
<dbReference type="EC" id="1.11.1.24" evidence="3"/>
<dbReference type="Gene3D" id="3.40.30.10">
    <property type="entry name" value="Glutaredoxin"/>
    <property type="match status" value="1"/>
</dbReference>
<organism evidence="15 16">
    <name type="scientific">Stieleria bergensis</name>
    <dbReference type="NCBI Taxonomy" id="2528025"/>
    <lineage>
        <taxon>Bacteria</taxon>
        <taxon>Pseudomonadati</taxon>
        <taxon>Planctomycetota</taxon>
        <taxon>Planctomycetia</taxon>
        <taxon>Pirellulales</taxon>
        <taxon>Pirellulaceae</taxon>
        <taxon>Stieleria</taxon>
    </lineage>
</organism>
<feature type="domain" description="Thioredoxin" evidence="14">
    <location>
        <begin position="26"/>
        <end position="190"/>
    </location>
</feature>
<keyword evidence="13" id="KW-0732">Signal</keyword>
<sequence precursor="true">MRLKLFTGLIASLSILFVGSAPSHAIDVGDDAPKFEAKDDHGKLWKSSDHVGKKILVVYFYPADMTGGCTAQACGYRDKMESLASAGVEVIGVSGDSVENHQIFKKAHQLNFTLLADGDGKVANAFGVPVNLGDKVVKKVIDGSATELLRTATAKRWTFVIDRNGKVVHKDDAVKAKADPATIADVIKKL</sequence>
<evidence type="ECO:0000313" key="15">
    <source>
        <dbReference type="EMBL" id="QDT58115.1"/>
    </source>
</evidence>
<dbReference type="GO" id="GO:0008379">
    <property type="term" value="F:thioredoxin peroxidase activity"/>
    <property type="evidence" value="ECO:0007669"/>
    <property type="project" value="TreeGrafter"/>
</dbReference>
<evidence type="ECO:0000256" key="5">
    <source>
        <dbReference type="ARBA" id="ARBA00022862"/>
    </source>
</evidence>
<keyword evidence="5" id="KW-0049">Antioxidant</keyword>
<evidence type="ECO:0000256" key="4">
    <source>
        <dbReference type="ARBA" id="ARBA00022559"/>
    </source>
</evidence>
<evidence type="ECO:0000256" key="7">
    <source>
        <dbReference type="ARBA" id="ARBA00023157"/>
    </source>
</evidence>
<evidence type="ECO:0000256" key="6">
    <source>
        <dbReference type="ARBA" id="ARBA00023002"/>
    </source>
</evidence>
<comment type="similarity">
    <text evidence="10">Belongs to the peroxiredoxin family. BCP/PrxQ subfamily.</text>
</comment>
<keyword evidence="8" id="KW-0676">Redox-active center</keyword>
<keyword evidence="16" id="KW-1185">Reference proteome</keyword>
<dbReference type="CDD" id="cd03017">
    <property type="entry name" value="PRX_BCP"/>
    <property type="match status" value="1"/>
</dbReference>